<dbReference type="RefSeq" id="WP_235050197.1">
    <property type="nucleotide sequence ID" value="NZ_JAKFHA010000001.1"/>
</dbReference>
<proteinExistence type="predicted"/>
<evidence type="ECO:0000313" key="2">
    <source>
        <dbReference type="Proteomes" id="UP001165378"/>
    </source>
</evidence>
<gene>
    <name evidence="1" type="ORF">LZ495_02740</name>
</gene>
<dbReference type="Proteomes" id="UP001165378">
    <property type="component" value="Unassembled WGS sequence"/>
</dbReference>
<organism evidence="1 2">
    <name type="scientific">Yinghuangia soli</name>
    <dbReference type="NCBI Taxonomy" id="2908204"/>
    <lineage>
        <taxon>Bacteria</taxon>
        <taxon>Bacillati</taxon>
        <taxon>Actinomycetota</taxon>
        <taxon>Actinomycetes</taxon>
        <taxon>Kitasatosporales</taxon>
        <taxon>Streptomycetaceae</taxon>
        <taxon>Yinghuangia</taxon>
    </lineage>
</organism>
<protein>
    <submittedName>
        <fullName evidence="1">Uncharacterized protein</fullName>
    </submittedName>
</protein>
<name>A0AA41TY90_9ACTN</name>
<reference evidence="1" key="1">
    <citation type="submission" date="2022-01" db="EMBL/GenBank/DDBJ databases">
        <title>Genome-Based Taxonomic Classification of the Phylum Actinobacteria.</title>
        <authorList>
            <person name="Gao Y."/>
        </authorList>
    </citation>
    <scope>NUCLEOTIDE SEQUENCE</scope>
    <source>
        <strain evidence="1">KLBMP 8922</strain>
    </source>
</reference>
<comment type="caution">
    <text evidence="1">The sequence shown here is derived from an EMBL/GenBank/DDBJ whole genome shotgun (WGS) entry which is preliminary data.</text>
</comment>
<evidence type="ECO:0000313" key="1">
    <source>
        <dbReference type="EMBL" id="MCF2526141.1"/>
    </source>
</evidence>
<accession>A0AA41TY90</accession>
<dbReference type="AlphaFoldDB" id="A0AA41TY90"/>
<keyword evidence="2" id="KW-1185">Reference proteome</keyword>
<sequence>MSVDATAPGRWMRSGELLDEVLALFAPNWTYPPEPPGFEPEHPLVRCNVKRTFLADVLLADLDGVREHADLLLLAAVHDTCPDGVRRLVDPLVAALGYRTVHDALIGYVRTGTPEQQEGARMAWYWAKPRPREIPRDGIWRTELPSRAVLEEFRAVGLEYRRACLKAGIAF</sequence>
<dbReference type="EMBL" id="JAKFHA010000001">
    <property type="protein sequence ID" value="MCF2526141.1"/>
    <property type="molecule type" value="Genomic_DNA"/>
</dbReference>